<feature type="transmembrane region" description="Helical" evidence="9">
    <location>
        <begin position="70"/>
        <end position="89"/>
    </location>
</feature>
<dbReference type="Pfam" id="PF03609">
    <property type="entry name" value="EII-Sor"/>
    <property type="match status" value="1"/>
</dbReference>
<dbReference type="EMBL" id="QRUP01000017">
    <property type="protein sequence ID" value="RGR71895.1"/>
    <property type="molecule type" value="Genomic_DNA"/>
</dbReference>
<dbReference type="GO" id="GO:0009401">
    <property type="term" value="P:phosphoenolpyruvate-dependent sugar phosphotransferase system"/>
    <property type="evidence" value="ECO:0007669"/>
    <property type="project" value="UniProtKB-KW"/>
</dbReference>
<feature type="transmembrane region" description="Helical" evidence="9">
    <location>
        <begin position="182"/>
        <end position="206"/>
    </location>
</feature>
<dbReference type="InterPro" id="IPR004700">
    <property type="entry name" value="PTS_IIC_man"/>
</dbReference>
<evidence type="ECO:0000256" key="3">
    <source>
        <dbReference type="ARBA" id="ARBA00022475"/>
    </source>
</evidence>
<comment type="caution">
    <text evidence="10">The sequence shown here is derived from an EMBL/GenBank/DDBJ whole genome shotgun (WGS) entry which is preliminary data.</text>
</comment>
<evidence type="ECO:0000256" key="7">
    <source>
        <dbReference type="ARBA" id="ARBA00022989"/>
    </source>
</evidence>
<dbReference type="GeneID" id="83016285"/>
<evidence type="ECO:0000256" key="2">
    <source>
        <dbReference type="ARBA" id="ARBA00022448"/>
    </source>
</evidence>
<protein>
    <submittedName>
        <fullName evidence="10">PTS sugar transporter subunit IIC</fullName>
    </submittedName>
</protein>
<evidence type="ECO:0000313" key="11">
    <source>
        <dbReference type="Proteomes" id="UP000284178"/>
    </source>
</evidence>
<evidence type="ECO:0000256" key="1">
    <source>
        <dbReference type="ARBA" id="ARBA00004651"/>
    </source>
</evidence>
<dbReference type="PROSITE" id="PS51106">
    <property type="entry name" value="PTS_EIIC_TYPE_4"/>
    <property type="match status" value="1"/>
</dbReference>
<gene>
    <name evidence="10" type="ORF">DWY25_12855</name>
</gene>
<keyword evidence="6 9" id="KW-0812">Transmembrane</keyword>
<feature type="transmembrane region" description="Helical" evidence="9">
    <location>
        <begin position="6"/>
        <end position="25"/>
    </location>
</feature>
<dbReference type="AlphaFoldDB" id="A0A412FUK9"/>
<feature type="transmembrane region" description="Helical" evidence="9">
    <location>
        <begin position="37"/>
        <end position="64"/>
    </location>
</feature>
<organism evidence="10 11">
    <name type="scientific">Holdemania filiformis</name>
    <dbReference type="NCBI Taxonomy" id="61171"/>
    <lineage>
        <taxon>Bacteria</taxon>
        <taxon>Bacillati</taxon>
        <taxon>Bacillota</taxon>
        <taxon>Erysipelotrichia</taxon>
        <taxon>Erysipelotrichales</taxon>
        <taxon>Erysipelotrichaceae</taxon>
        <taxon>Holdemania</taxon>
    </lineage>
</organism>
<feature type="transmembrane region" description="Helical" evidence="9">
    <location>
        <begin position="212"/>
        <end position="244"/>
    </location>
</feature>
<evidence type="ECO:0000256" key="4">
    <source>
        <dbReference type="ARBA" id="ARBA00022597"/>
    </source>
</evidence>
<comment type="subcellular location">
    <subcellularLocation>
        <location evidence="1">Cell membrane</location>
        <topology evidence="1">Multi-pass membrane protein</topology>
    </subcellularLocation>
</comment>
<keyword evidence="8 9" id="KW-0472">Membrane</keyword>
<keyword evidence="3" id="KW-1003">Cell membrane</keyword>
<keyword evidence="4 10" id="KW-0762">Sugar transport</keyword>
<name>A0A412FUK9_9FIRM</name>
<accession>A0A412FUK9</accession>
<feature type="transmembrane region" description="Helical" evidence="9">
    <location>
        <begin position="141"/>
        <end position="170"/>
    </location>
</feature>
<keyword evidence="11" id="KW-1185">Reference proteome</keyword>
<evidence type="ECO:0000313" key="10">
    <source>
        <dbReference type="EMBL" id="RGR71895.1"/>
    </source>
</evidence>
<reference evidence="10 11" key="1">
    <citation type="submission" date="2018-08" db="EMBL/GenBank/DDBJ databases">
        <title>A genome reference for cultivated species of the human gut microbiota.</title>
        <authorList>
            <person name="Zou Y."/>
            <person name="Xue W."/>
            <person name="Luo G."/>
        </authorList>
    </citation>
    <scope>NUCLEOTIDE SEQUENCE [LARGE SCALE GENOMIC DNA]</scope>
    <source>
        <strain evidence="10 11">AF24-29</strain>
    </source>
</reference>
<dbReference type="RefSeq" id="WP_117895562.1">
    <property type="nucleotide sequence ID" value="NZ_CABJCV010000017.1"/>
</dbReference>
<dbReference type="Proteomes" id="UP000284178">
    <property type="component" value="Unassembled WGS sequence"/>
</dbReference>
<keyword evidence="7 9" id="KW-1133">Transmembrane helix</keyword>
<evidence type="ECO:0000256" key="5">
    <source>
        <dbReference type="ARBA" id="ARBA00022683"/>
    </source>
</evidence>
<proteinExistence type="predicted"/>
<feature type="transmembrane region" description="Helical" evidence="9">
    <location>
        <begin position="101"/>
        <end position="121"/>
    </location>
</feature>
<evidence type="ECO:0000256" key="8">
    <source>
        <dbReference type="ARBA" id="ARBA00023136"/>
    </source>
</evidence>
<sequence>MQITILQAILLGLFCFLVSTGMFPLGWMSMNIMSKPLIHCMIIGLIMGDMKNALIIGCVIQAAYIGQMSIGGVATLPSINIALWFALPLTLVSGGDAAECLTIALAFAAIQNILNTVGNLVKVGFLHRQDALIEKGKIKQAWWYPACGHIWTFVSCMIIVPVFCLAGSAVISNIVNALPPQINAITSTFTGLLPAIGFMILMVTLIHTPFQWIYFLFGFVLAAALGWDTISITIMGCVIAYLIFQFTPDKQLAMAAAEEDDD</sequence>
<evidence type="ECO:0000256" key="9">
    <source>
        <dbReference type="SAM" id="Phobius"/>
    </source>
</evidence>
<evidence type="ECO:0000256" key="6">
    <source>
        <dbReference type="ARBA" id="ARBA00022692"/>
    </source>
</evidence>
<keyword evidence="5" id="KW-0598">Phosphotransferase system</keyword>
<keyword evidence="2" id="KW-0813">Transport</keyword>
<dbReference type="GO" id="GO:0005886">
    <property type="term" value="C:plasma membrane"/>
    <property type="evidence" value="ECO:0007669"/>
    <property type="project" value="UniProtKB-SubCell"/>
</dbReference>